<dbReference type="VEuPathDB" id="FungiDB:SMAC_03576"/>
<proteinExistence type="predicted"/>
<evidence type="ECO:0000313" key="3">
    <source>
        <dbReference type="EMBL" id="KAA8636137.1"/>
    </source>
</evidence>
<evidence type="ECO:0000313" key="4">
    <source>
        <dbReference type="Proteomes" id="UP000433876"/>
    </source>
</evidence>
<dbReference type="AlphaFoldDB" id="A0A8S8ZZ81"/>
<sequence>MDSHTSTSYSAGGRDSFSEISACSTVFLPSIQEPEPSDSTPLSPQPPLQDRLPPAPHEAHQDFIIPQIVIPRRILQSNTRLSQYSPWQRWGSSWLWELAAMTLSCLSLLLTLGTLYFFDGKPLESWPLYFSLGTIISTLAQISRTSLAFAITPCLGQAKWNWFYQREDDVLLFRTFDEASRGPLGSLQLLWKLKYRHLASLGALITVVMFGYDPFVQAIVDTSGDEGLLAGSSKARIRASSRICVGEEQTTGALIYLTSVHGSMGPDEVFLKESALTSDFGLTLAVYDGFVNKSSALTDPYQPPFFCETGNCTFTILDSLAVCSTCVNVSDRIEKERVPEEGTTYTRYTLPYGLEILNWDSAKQPKNAYPVPMESLIPRQRYGGTDQSPLAAAGLSPNQTVVKVIANRSESISFADFATTFVVFRIIQSTPEFVNNLSPWNATLPLAMECGLSFCVNRYKSSVSNGILHESIIGSWAEWSHLSLLPQEEDLRSTIATKEQRENWMHPFNHTLGSPTGLEPHGKLWDFPRSDLLLATHPDLDPGDHGPGATTVSNHLPYFNITQITLASTIDWFIHVFAPEPLMYPATTDTVNDNPVAGAIAKSSNLSTTFDNVARSMTAWIRENEGVWVTESSTTKWVFRFRIRWPFVTVPVAVMVASALYLGLTIWQTRRHGVEAWKEDALAAIAHGLDQESKAKICQAERVGLKNEAARGMKVALRQGMYGEVELKEVGKEG</sequence>
<dbReference type="Pfam" id="PF11374">
    <property type="entry name" value="DUF3176"/>
    <property type="match status" value="1"/>
</dbReference>
<dbReference type="Proteomes" id="UP000433876">
    <property type="component" value="Unassembled WGS sequence"/>
</dbReference>
<feature type="transmembrane region" description="Helical" evidence="2">
    <location>
        <begin position="645"/>
        <end position="664"/>
    </location>
</feature>
<keyword evidence="2" id="KW-0812">Transmembrane</keyword>
<gene>
    <name evidence="3" type="ORF">SMACR_03576</name>
</gene>
<name>A0A8S8ZZ81_SORMA</name>
<organism evidence="3 4">
    <name type="scientific">Sordaria macrospora</name>
    <dbReference type="NCBI Taxonomy" id="5147"/>
    <lineage>
        <taxon>Eukaryota</taxon>
        <taxon>Fungi</taxon>
        <taxon>Dikarya</taxon>
        <taxon>Ascomycota</taxon>
        <taxon>Pezizomycotina</taxon>
        <taxon>Sordariomycetes</taxon>
        <taxon>Sordariomycetidae</taxon>
        <taxon>Sordariales</taxon>
        <taxon>Sordariaceae</taxon>
        <taxon>Sordaria</taxon>
    </lineage>
</organism>
<reference evidence="3 4" key="1">
    <citation type="submission" date="2017-07" db="EMBL/GenBank/DDBJ databases">
        <title>Genome sequence of the Sordaria macrospora wild type strain R19027.</title>
        <authorList>
            <person name="Nowrousian M."/>
            <person name="Teichert I."/>
            <person name="Kueck U."/>
        </authorList>
    </citation>
    <scope>NUCLEOTIDE SEQUENCE [LARGE SCALE GENOMIC DNA]</scope>
    <source>
        <strain evidence="3 4">R19027</strain>
        <tissue evidence="3">Mycelium</tissue>
    </source>
</reference>
<feature type="transmembrane region" description="Helical" evidence="2">
    <location>
        <begin position="130"/>
        <end position="156"/>
    </location>
</feature>
<dbReference type="PANTHER" id="PTHR35394:SF5">
    <property type="entry name" value="DUF3176 DOMAIN-CONTAINING PROTEIN"/>
    <property type="match status" value="1"/>
</dbReference>
<dbReference type="OMA" id="CLGQAKW"/>
<comment type="caution">
    <text evidence="3">The sequence shown here is derived from an EMBL/GenBank/DDBJ whole genome shotgun (WGS) entry which is preliminary data.</text>
</comment>
<feature type="transmembrane region" description="Helical" evidence="2">
    <location>
        <begin position="94"/>
        <end position="118"/>
    </location>
</feature>
<feature type="region of interest" description="Disordered" evidence="1">
    <location>
        <begin position="30"/>
        <end position="56"/>
    </location>
</feature>
<feature type="transmembrane region" description="Helical" evidence="2">
    <location>
        <begin position="195"/>
        <end position="212"/>
    </location>
</feature>
<dbReference type="EMBL" id="NMPR01000006">
    <property type="protein sequence ID" value="KAA8636137.1"/>
    <property type="molecule type" value="Genomic_DNA"/>
</dbReference>
<accession>A0A8S8ZZ81</accession>
<keyword evidence="2" id="KW-0472">Membrane</keyword>
<dbReference type="PANTHER" id="PTHR35394">
    <property type="entry name" value="DUF3176 DOMAIN-CONTAINING PROTEIN"/>
    <property type="match status" value="1"/>
</dbReference>
<keyword evidence="2" id="KW-1133">Transmembrane helix</keyword>
<protein>
    <submittedName>
        <fullName evidence="3">Uncharacterized protein</fullName>
    </submittedName>
</protein>
<dbReference type="InterPro" id="IPR021514">
    <property type="entry name" value="DUF3176"/>
</dbReference>
<evidence type="ECO:0000256" key="1">
    <source>
        <dbReference type="SAM" id="MobiDB-lite"/>
    </source>
</evidence>
<evidence type="ECO:0000256" key="2">
    <source>
        <dbReference type="SAM" id="Phobius"/>
    </source>
</evidence>